<dbReference type="InterPro" id="IPR013761">
    <property type="entry name" value="SAM/pointed_sf"/>
</dbReference>
<proteinExistence type="predicted"/>
<dbReference type="PROSITE" id="PS50105">
    <property type="entry name" value="SAM_DOMAIN"/>
    <property type="match status" value="1"/>
</dbReference>
<gene>
    <name evidence="2" type="ORF">GIL414_LOCUS28243</name>
</gene>
<dbReference type="SUPFAM" id="SSF47769">
    <property type="entry name" value="SAM/Pointed domain"/>
    <property type="match status" value="1"/>
</dbReference>
<evidence type="ECO:0000259" key="1">
    <source>
        <dbReference type="PROSITE" id="PS50105"/>
    </source>
</evidence>
<accession>A0A8S2UQB2</accession>
<reference evidence="2" key="1">
    <citation type="submission" date="2021-02" db="EMBL/GenBank/DDBJ databases">
        <authorList>
            <person name="Nowell W R."/>
        </authorList>
    </citation>
    <scope>NUCLEOTIDE SEQUENCE</scope>
</reference>
<name>A0A8S2UQB2_9BILA</name>
<evidence type="ECO:0000313" key="2">
    <source>
        <dbReference type="EMBL" id="CAF4357378.1"/>
    </source>
</evidence>
<dbReference type="EMBL" id="CAJOBJ010047422">
    <property type="protein sequence ID" value="CAF4357378.1"/>
    <property type="molecule type" value="Genomic_DNA"/>
</dbReference>
<dbReference type="AlphaFoldDB" id="A0A8S2UQB2"/>
<dbReference type="InterPro" id="IPR001660">
    <property type="entry name" value="SAM"/>
</dbReference>
<protein>
    <recommendedName>
        <fullName evidence="1">SAM domain-containing protein</fullName>
    </recommendedName>
</protein>
<dbReference type="Proteomes" id="UP000681720">
    <property type="component" value="Unassembled WGS sequence"/>
</dbReference>
<feature type="domain" description="SAM" evidence="1">
    <location>
        <begin position="166"/>
        <end position="208"/>
    </location>
</feature>
<sequence length="523" mass="60764">MNLRYEAKHHLLKQIANRGNNFINLPYTISKRVQLRQCYELIDENAFRLNNVSGKIRTRRTIIFHKSIQNALIEDSPFIYGDIVEFVKWVLIDNVKYKVGDFFVAHLLGGEEIPLFVKIKFIIHIVQQWRFIVQCYDTIAFRQNLWYYEIRPSNNNNILNKFSMDWSHQDVSMRLTENGFDKYIDKFKEEKIDGFSLLNLSSSSIDELLSIKTVDNIIKKPTIGFKTTFEKKLEVLKADIISSSSNIMTLNDKQSDVLIQEINSNLSNNLSFFHNLSFDTEHVVIDNQDHLNGSLSNSYVSDQLNGQSSSNPTFLPPSNVATNETIHRSLYNSSIISISQPKKIFPLNYVLPKFDKAFEKVAENPSTADFELRCRKKQQLIKTIRDDIVNTYGVDFYPTASEFDQMIVSVKNKYPVLSKVFGEDMSLLTSALKQQFSREGQQYTEKKRFHAELKRFRGALQYFKRFWIQHGVVIYLFKALFKAFHLIAPSSYSILWTPDSGIVFKLANGYHRSQQTNKLLIPL</sequence>
<evidence type="ECO:0000313" key="3">
    <source>
        <dbReference type="Proteomes" id="UP000681720"/>
    </source>
</evidence>
<dbReference type="Gene3D" id="1.10.150.50">
    <property type="entry name" value="Transcription Factor, Ets-1"/>
    <property type="match status" value="1"/>
</dbReference>
<comment type="caution">
    <text evidence="2">The sequence shown here is derived from an EMBL/GenBank/DDBJ whole genome shotgun (WGS) entry which is preliminary data.</text>
</comment>
<organism evidence="2 3">
    <name type="scientific">Rotaria magnacalcarata</name>
    <dbReference type="NCBI Taxonomy" id="392030"/>
    <lineage>
        <taxon>Eukaryota</taxon>
        <taxon>Metazoa</taxon>
        <taxon>Spiralia</taxon>
        <taxon>Gnathifera</taxon>
        <taxon>Rotifera</taxon>
        <taxon>Eurotatoria</taxon>
        <taxon>Bdelloidea</taxon>
        <taxon>Philodinida</taxon>
        <taxon>Philodinidae</taxon>
        <taxon>Rotaria</taxon>
    </lineage>
</organism>